<gene>
    <name evidence="3" type="ORF">M3M39_01095</name>
</gene>
<evidence type="ECO:0000256" key="2">
    <source>
        <dbReference type="SAM" id="Phobius"/>
    </source>
</evidence>
<evidence type="ECO:0000313" key="4">
    <source>
        <dbReference type="Proteomes" id="UP001057025"/>
    </source>
</evidence>
<evidence type="ECO:0008006" key="5">
    <source>
        <dbReference type="Google" id="ProtNLM"/>
    </source>
</evidence>
<dbReference type="InterPro" id="IPR037873">
    <property type="entry name" value="BamE-like"/>
</dbReference>
<keyword evidence="2" id="KW-1133">Transmembrane helix</keyword>
<reference evidence="3" key="1">
    <citation type="submission" date="2022-05" db="EMBL/GenBank/DDBJ databases">
        <authorList>
            <person name="Oliphant S.A."/>
            <person name="Watson-Haigh N.S."/>
            <person name="Sumby K.M."/>
            <person name="Gardner J.M."/>
            <person name="Jiranek V."/>
        </authorList>
    </citation>
    <scope>NUCLEOTIDE SEQUENCE</scope>
    <source>
        <strain evidence="3">KI11_C11</strain>
    </source>
</reference>
<organism evidence="3 4">
    <name type="scientific">Fructilactobacillus hinvesii</name>
    <dbReference type="NCBI Taxonomy" id="2940300"/>
    <lineage>
        <taxon>Bacteria</taxon>
        <taxon>Bacillati</taxon>
        <taxon>Bacillota</taxon>
        <taxon>Bacilli</taxon>
        <taxon>Lactobacillales</taxon>
        <taxon>Lactobacillaceae</taxon>
        <taxon>Fructilactobacillus</taxon>
    </lineage>
</organism>
<dbReference type="Gene3D" id="3.30.1450.10">
    <property type="match status" value="2"/>
</dbReference>
<protein>
    <recommendedName>
        <fullName evidence="5">DUF3862 domain-containing protein</fullName>
    </recommendedName>
</protein>
<keyword evidence="1" id="KW-0732">Signal</keyword>
<name>A0ABY5BWK1_9LACO</name>
<feature type="transmembrane region" description="Helical" evidence="2">
    <location>
        <begin position="14"/>
        <end position="32"/>
    </location>
</feature>
<dbReference type="RefSeq" id="WP_252797403.1">
    <property type="nucleotide sequence ID" value="NZ_CP097118.1"/>
</dbReference>
<keyword evidence="2" id="KW-0812">Transmembrane</keyword>
<dbReference type="EMBL" id="CP097118">
    <property type="protein sequence ID" value="USS88114.1"/>
    <property type="molecule type" value="Genomic_DNA"/>
</dbReference>
<sequence length="206" mass="22785">MAQTRTQHPFYRRWWFWLIVFLVFIGIMANYHQEGTPQTVGMPARTPKMHESATGITRAQYNQIAMGQDQATVKKALGKADATSETDVNGQKAVVWTWSKLDRNFKAGAITVTFVDGKVDGKGYLNLASKKPQPVSQATYAEINSGASYDEVIQRIGREPDAESISTLGAATSKTISYLADKNGKAQTFVFSADRLVSKTQTQLKQ</sequence>
<proteinExistence type="predicted"/>
<keyword evidence="2" id="KW-0472">Membrane</keyword>
<evidence type="ECO:0000313" key="3">
    <source>
        <dbReference type="EMBL" id="USS88114.1"/>
    </source>
</evidence>
<keyword evidence="4" id="KW-1185">Reference proteome</keyword>
<evidence type="ECO:0000256" key="1">
    <source>
        <dbReference type="ARBA" id="ARBA00022729"/>
    </source>
</evidence>
<dbReference type="Proteomes" id="UP001057025">
    <property type="component" value="Chromosome"/>
</dbReference>
<accession>A0ABY5BWK1</accession>